<evidence type="ECO:0000259" key="7">
    <source>
        <dbReference type="Pfam" id="PF17390"/>
    </source>
</evidence>
<evidence type="ECO:0000259" key="5">
    <source>
        <dbReference type="Pfam" id="PF08531"/>
    </source>
</evidence>
<dbReference type="Gene3D" id="2.60.420.10">
    <property type="entry name" value="Maltose phosphorylase, domain 3"/>
    <property type="match status" value="1"/>
</dbReference>
<dbReference type="SUPFAM" id="SSF48208">
    <property type="entry name" value="Six-hairpin glycosidases"/>
    <property type="match status" value="1"/>
</dbReference>
<proteinExistence type="predicted"/>
<dbReference type="PIRSF" id="PIRSF010631">
    <property type="entry name" value="A-rhamnsds"/>
    <property type="match status" value="1"/>
</dbReference>
<feature type="domain" description="Alpha-L-rhamnosidase concanavalin-like" evidence="4">
    <location>
        <begin position="335"/>
        <end position="440"/>
    </location>
</feature>
<keyword evidence="9" id="KW-1185">Reference proteome</keyword>
<dbReference type="Pfam" id="PF05592">
    <property type="entry name" value="Bac_rhamnosid"/>
    <property type="match status" value="1"/>
</dbReference>
<organism evidence="8 9">
    <name type="scientific">Paenibacillus psychroresistens</name>
    <dbReference type="NCBI Taxonomy" id="1778678"/>
    <lineage>
        <taxon>Bacteria</taxon>
        <taxon>Bacillati</taxon>
        <taxon>Bacillota</taxon>
        <taxon>Bacilli</taxon>
        <taxon>Bacillales</taxon>
        <taxon>Paenibacillaceae</taxon>
        <taxon>Paenibacillus</taxon>
    </lineage>
</organism>
<evidence type="ECO:0000259" key="4">
    <source>
        <dbReference type="Pfam" id="PF05592"/>
    </source>
</evidence>
<dbReference type="InterPro" id="IPR035396">
    <property type="entry name" value="Bac_rhamnosid6H"/>
</dbReference>
<dbReference type="InterPro" id="IPR008928">
    <property type="entry name" value="6-hairpin_glycosidase_sf"/>
</dbReference>
<dbReference type="InterPro" id="IPR013783">
    <property type="entry name" value="Ig-like_fold"/>
</dbReference>
<feature type="domain" description="Alpha-L-rhamnosidase six-hairpin glycosidase" evidence="6">
    <location>
        <begin position="446"/>
        <end position="772"/>
    </location>
</feature>
<comment type="catalytic activity">
    <reaction evidence="1">
        <text>Hydrolysis of terminal non-reducing alpha-L-rhamnose residues in alpha-L-rhamnosides.</text>
        <dbReference type="EC" id="3.2.1.40"/>
    </reaction>
</comment>
<dbReference type="InterPro" id="IPR012341">
    <property type="entry name" value="6hp_glycosidase-like_sf"/>
</dbReference>
<feature type="domain" description="Alpha-L-rhamnosidase C-terminal" evidence="7">
    <location>
        <begin position="776"/>
        <end position="849"/>
    </location>
</feature>
<dbReference type="PANTHER" id="PTHR33307:SF6">
    <property type="entry name" value="ALPHA-RHAMNOSIDASE (EUROFUNG)-RELATED"/>
    <property type="match status" value="1"/>
</dbReference>
<feature type="domain" description="Bacterial alpha-L-rhamnosidase N-terminal" evidence="5">
    <location>
        <begin position="154"/>
        <end position="325"/>
    </location>
</feature>
<dbReference type="Gene3D" id="2.60.120.260">
    <property type="entry name" value="Galactose-binding domain-like"/>
    <property type="match status" value="2"/>
</dbReference>
<dbReference type="Proteomes" id="UP000426246">
    <property type="component" value="Chromosome"/>
</dbReference>
<dbReference type="Pfam" id="PF08531">
    <property type="entry name" value="Bac_rhamnosid_N"/>
    <property type="match status" value="1"/>
</dbReference>
<accession>A0A6B8RF10</accession>
<evidence type="ECO:0000313" key="8">
    <source>
        <dbReference type="EMBL" id="QGQ94103.1"/>
    </source>
</evidence>
<dbReference type="InterPro" id="IPR013737">
    <property type="entry name" value="Bac_rhamnosid_N"/>
</dbReference>
<dbReference type="KEGG" id="ppsc:EHS13_03875"/>
<evidence type="ECO:0000259" key="6">
    <source>
        <dbReference type="Pfam" id="PF17389"/>
    </source>
</evidence>
<evidence type="ECO:0000256" key="1">
    <source>
        <dbReference type="ARBA" id="ARBA00001445"/>
    </source>
</evidence>
<dbReference type="Pfam" id="PF17389">
    <property type="entry name" value="Bac_rhamnosid6H"/>
    <property type="match status" value="1"/>
</dbReference>
<dbReference type="PANTHER" id="PTHR33307">
    <property type="entry name" value="ALPHA-RHAMNOSIDASE (EUROFUNG)"/>
    <property type="match status" value="1"/>
</dbReference>
<reference evidence="9" key="1">
    <citation type="submission" date="2018-11" db="EMBL/GenBank/DDBJ databases">
        <title>Complete genome sequence of Paenibacillus sp. ML311-T8.</title>
        <authorList>
            <person name="Nam Y.-D."/>
            <person name="Kang J."/>
            <person name="Chung W.-H."/>
            <person name="Park Y.S."/>
        </authorList>
    </citation>
    <scope>NUCLEOTIDE SEQUENCE [LARGE SCALE GENOMIC DNA]</scope>
    <source>
        <strain evidence="9">ML311-T8</strain>
    </source>
</reference>
<dbReference type="Pfam" id="PF17390">
    <property type="entry name" value="Bac_rhamnosid_C"/>
    <property type="match status" value="1"/>
</dbReference>
<dbReference type="GO" id="GO:0005975">
    <property type="term" value="P:carbohydrate metabolic process"/>
    <property type="evidence" value="ECO:0007669"/>
    <property type="project" value="InterPro"/>
</dbReference>
<gene>
    <name evidence="8" type="ORF">EHS13_03875</name>
</gene>
<evidence type="ECO:0000256" key="3">
    <source>
        <dbReference type="ARBA" id="ARBA00022801"/>
    </source>
</evidence>
<dbReference type="InterPro" id="IPR008902">
    <property type="entry name" value="Rhamnosid_concanavalin"/>
</dbReference>
<dbReference type="EMBL" id="CP034235">
    <property type="protein sequence ID" value="QGQ94103.1"/>
    <property type="molecule type" value="Genomic_DNA"/>
</dbReference>
<dbReference type="AlphaFoldDB" id="A0A6B8RF10"/>
<dbReference type="EC" id="3.2.1.40" evidence="2"/>
<protein>
    <recommendedName>
        <fullName evidence="2">alpha-L-rhamnosidase</fullName>
        <ecNumber evidence="2">3.2.1.40</ecNumber>
    </recommendedName>
</protein>
<evidence type="ECO:0000313" key="9">
    <source>
        <dbReference type="Proteomes" id="UP000426246"/>
    </source>
</evidence>
<dbReference type="Gene3D" id="2.60.40.10">
    <property type="entry name" value="Immunoglobulins"/>
    <property type="match status" value="1"/>
</dbReference>
<dbReference type="Gene3D" id="1.50.10.10">
    <property type="match status" value="1"/>
</dbReference>
<sequence>MGGTTIMRIDYLTCNYLKDPLGVELPKPRLSWVLESQVRWQMQFAYRIVAASSREKLDEHIRDLWDTGKVESSQSIHVAYKGQPLKSAQTVFWKVCIWDKDGIRSEWSDAAKFEMGLLDNKDWYANWIGHPSGRTEAEKSVPAPLFRKSFEMVKKAVSARVYVSGLGYYELYLNGVKIGNDVLTPGFTNYNESVLYNTYDITDQLSAGTNILGVILGNGWYNCFTSDVWNHKAAAWRDQPKFILQLKVMYDNGDSMTVGSDASWTCSESPIIFDGLRNGEFYDARLEQPGWNLLEFDDSLWKKVRIVRSPGGILKSNQMTPIQITSTIEPINLKEVSPGVWVYDLGQNISGWAQIRLSGPAGTEITIKYSEKIKQDGSIDTSNIDSFVYSGQFQTDRYTLKGGCQEEWEPRFVYHGFQYVEITGFPGTLTLENFRGRVVHTAFESRGEFECSNQLLNDIQRCARWSTLTNYHDIPTDCPHREKNGWSGDAHLSAEQTLFNFNPMSAYVKWMSDFKDAQTPSGQLPGIIPTGGWGYYWGSGPAWDSGIFLIPWNLYEYCGDTALLEYMFDSMKAYMNYLVSMADGYLVDFGLGDWCPPTGGAMEHACPTIVTDTAYFYIDAVIAAKTAKILNKYDESQQYLELADRIREAFRSRFLNSETDQIEGDCQTSLACALYMGFVNEAEKPIVLQNLLAKIHQNDMHLDCGILGTKFLLHSLSELGQANIAYVIATQTTFPSWGHWIQQGATTLWENWNGAESRNHHMFSDVSAWFYKGLAGIQPDSHEPGFKHTILRPNPVPDLDWANASHRSMYGQVACRWQVEGNIFRIKIIIPVNCHATLFVPADFKGEVLENGKVPQDIEISQVDNVYKIALGSGEYNLEIMRDKIH</sequence>
<keyword evidence="3" id="KW-0378">Hydrolase</keyword>
<evidence type="ECO:0000256" key="2">
    <source>
        <dbReference type="ARBA" id="ARBA00012652"/>
    </source>
</evidence>
<name>A0A6B8RF10_9BACL</name>
<dbReference type="InterPro" id="IPR035398">
    <property type="entry name" value="Bac_rhamnosid_C"/>
</dbReference>
<dbReference type="GO" id="GO:0030596">
    <property type="term" value="F:alpha-L-rhamnosidase activity"/>
    <property type="evidence" value="ECO:0007669"/>
    <property type="project" value="UniProtKB-EC"/>
</dbReference>
<dbReference type="Pfam" id="PF25788">
    <property type="entry name" value="Ig_Rha78A_N"/>
    <property type="match status" value="1"/>
</dbReference>
<dbReference type="InterPro" id="IPR016007">
    <property type="entry name" value="Alpha_rhamnosid"/>
</dbReference>